<evidence type="ECO:0000313" key="2">
    <source>
        <dbReference type="Proteomes" id="UP000265703"/>
    </source>
</evidence>
<reference evidence="1 2" key="1">
    <citation type="submission" date="2018-06" db="EMBL/GenBank/DDBJ databases">
        <title>Comparative genomics reveals the genomic features of Rhizophagus irregularis, R. cerebriforme, R. diaphanum and Gigaspora rosea, and their symbiotic lifestyle signature.</title>
        <authorList>
            <person name="Morin E."/>
            <person name="San Clemente H."/>
            <person name="Chen E.C.H."/>
            <person name="De La Providencia I."/>
            <person name="Hainaut M."/>
            <person name="Kuo A."/>
            <person name="Kohler A."/>
            <person name="Murat C."/>
            <person name="Tang N."/>
            <person name="Roy S."/>
            <person name="Loubradou J."/>
            <person name="Henrissat B."/>
            <person name="Grigoriev I.V."/>
            <person name="Corradi N."/>
            <person name="Roux C."/>
            <person name="Martin F.M."/>
        </authorList>
    </citation>
    <scope>NUCLEOTIDE SEQUENCE [LARGE SCALE GENOMIC DNA]</scope>
    <source>
        <strain evidence="1 2">DAOM 227022</strain>
    </source>
</reference>
<evidence type="ECO:0000313" key="1">
    <source>
        <dbReference type="EMBL" id="RIA80610.1"/>
    </source>
</evidence>
<accession>A0A397S2I5</accession>
<organism evidence="1 2">
    <name type="scientific">Glomus cerebriforme</name>
    <dbReference type="NCBI Taxonomy" id="658196"/>
    <lineage>
        <taxon>Eukaryota</taxon>
        <taxon>Fungi</taxon>
        <taxon>Fungi incertae sedis</taxon>
        <taxon>Mucoromycota</taxon>
        <taxon>Glomeromycotina</taxon>
        <taxon>Glomeromycetes</taxon>
        <taxon>Glomerales</taxon>
        <taxon>Glomeraceae</taxon>
        <taxon>Glomus</taxon>
    </lineage>
</organism>
<comment type="caution">
    <text evidence="1">The sequence shown here is derived from an EMBL/GenBank/DDBJ whole genome shotgun (WGS) entry which is preliminary data.</text>
</comment>
<sequence>MAYDEAEQRQLQESLLPNHQKDEYNDNDIPKTTNIGWLKNYFRGHFLPSIKRKIFIIIFFSICLSILLSSQHNSNEEDNENTNKSNVSLIEEENYKYFPSNSKYEKFMTYLPHGNIFQQREELENAIFLAYSLNRTLIIPPIILGLNIDFTTSQILQKKLISLRTNKHQTDCFIKTTNPEQKEIKYEIDINCLNEFDSYSLLRWDSLFSLDLIKKKIPILHRNDFDQIKLEEMLNITDSNQDIYEIMKSSLEKNKFTLNSIRSLDEKLLSFNYLSGKDLIIKDLSKDQLSFWNQIDSSLILNNPIILNVSKNIIKKLGGIGNYVSVHARLLSTSKKFLKNSFSNLSKSLKDFFSKNLINNFCEDSNSNIIYLATDLNRNDTILLSFLSQFPCVKMMTDFNEILFPLLELYNPKDGTFLYKFFEPLVNSIVASSGMKLFTIDDGIYSEFAKKLHHEQQR</sequence>
<keyword evidence="2" id="KW-1185">Reference proteome</keyword>
<name>A0A397S2I5_9GLOM</name>
<protein>
    <recommendedName>
        <fullName evidence="3">Ciga protein</fullName>
    </recommendedName>
</protein>
<dbReference type="Proteomes" id="UP000265703">
    <property type="component" value="Unassembled WGS sequence"/>
</dbReference>
<dbReference type="STRING" id="658196.A0A397S2I5"/>
<proteinExistence type="predicted"/>
<dbReference type="PANTHER" id="PTHR36050">
    <property type="entry name" value="O-FUCOSYLTRANSFERASE 30"/>
    <property type="match status" value="1"/>
</dbReference>
<evidence type="ECO:0008006" key="3">
    <source>
        <dbReference type="Google" id="ProtNLM"/>
    </source>
</evidence>
<dbReference type="AlphaFoldDB" id="A0A397S2I5"/>
<dbReference type="PANTHER" id="PTHR36050:SF1">
    <property type="entry name" value="O-FUCOSYLTRANSFERASE 30"/>
    <property type="match status" value="1"/>
</dbReference>
<gene>
    <name evidence="1" type="ORF">C1645_792208</name>
</gene>
<dbReference type="OrthoDB" id="1882547at2759"/>
<dbReference type="EMBL" id="QKYT01000933">
    <property type="protein sequence ID" value="RIA80610.1"/>
    <property type="molecule type" value="Genomic_DNA"/>
</dbReference>